<feature type="transmembrane region" description="Helical" evidence="7">
    <location>
        <begin position="102"/>
        <end position="127"/>
    </location>
</feature>
<comment type="caution">
    <text evidence="9">The sequence shown here is derived from an EMBL/GenBank/DDBJ whole genome shotgun (WGS) entry which is preliminary data.</text>
</comment>
<sequence length="328" mass="35661">MPYLLRKFLILLLTLWVAVTLNFILPRLVPGDPVGAMIARYQGKLDPSAVDALKLAYGLNDQGGLLGQYFAYLGKLLRGDFGRSIGQFPTPVSEIIAQAAPWTIGLIGVCTVLAVVLGSALGLYSAWRRGQPLADALPPLALFLNSMPYFWFALLLLYLLAFKSSVFPLSGGLDPFLTPHSPTWWVSLLRHATLPALTIIVTSAGGWLITMRNNVMGVMSEDYIAFARAKGLSEGRILNRYVLRNALLPSFTAFGMALGFVVGGSILTETVFSYPGLGLQLYNAVTNLDYPLMQAIFLYIALAVLIANFVVDALYALLDPRVRDGKAA</sequence>
<dbReference type="eggNOG" id="COG0601">
    <property type="taxonomic scope" value="Bacteria"/>
</dbReference>
<keyword evidence="10" id="KW-1185">Reference proteome</keyword>
<evidence type="ECO:0000256" key="5">
    <source>
        <dbReference type="ARBA" id="ARBA00022989"/>
    </source>
</evidence>
<keyword evidence="3" id="KW-1003">Cell membrane</keyword>
<organism evidence="9 10">
    <name type="scientific">Deinococcus phoenicis</name>
    <dbReference type="NCBI Taxonomy" id="1476583"/>
    <lineage>
        <taxon>Bacteria</taxon>
        <taxon>Thermotogati</taxon>
        <taxon>Deinococcota</taxon>
        <taxon>Deinococci</taxon>
        <taxon>Deinococcales</taxon>
        <taxon>Deinococcaceae</taxon>
        <taxon>Deinococcus</taxon>
    </lineage>
</organism>
<feature type="domain" description="ABC transmembrane type-1" evidence="8">
    <location>
        <begin position="100"/>
        <end position="311"/>
    </location>
</feature>
<dbReference type="PANTHER" id="PTHR43163">
    <property type="entry name" value="DIPEPTIDE TRANSPORT SYSTEM PERMEASE PROTEIN DPPB-RELATED"/>
    <property type="match status" value="1"/>
</dbReference>
<evidence type="ECO:0000256" key="7">
    <source>
        <dbReference type="RuleBase" id="RU363032"/>
    </source>
</evidence>
<feature type="transmembrane region" description="Helical" evidence="7">
    <location>
        <begin position="182"/>
        <end position="209"/>
    </location>
</feature>
<dbReference type="SUPFAM" id="SSF161098">
    <property type="entry name" value="MetI-like"/>
    <property type="match status" value="1"/>
</dbReference>
<dbReference type="InterPro" id="IPR035906">
    <property type="entry name" value="MetI-like_sf"/>
</dbReference>
<reference evidence="9 10" key="1">
    <citation type="submission" date="2014-03" db="EMBL/GenBank/DDBJ databases">
        <title>Draft genome sequence of Deinococcus phoenicis 1P10ME.</title>
        <authorList>
            <person name="Stepanov V.G."/>
            <person name="Vaishampayan P."/>
            <person name="Venkateswaran K."/>
            <person name="Fox G.E."/>
        </authorList>
    </citation>
    <scope>NUCLEOTIDE SEQUENCE [LARGE SCALE GENOMIC DNA]</scope>
    <source>
        <strain evidence="9 10">1P10ME</strain>
    </source>
</reference>
<dbReference type="Pfam" id="PF00528">
    <property type="entry name" value="BPD_transp_1"/>
    <property type="match status" value="1"/>
</dbReference>
<feature type="transmembrane region" description="Helical" evidence="7">
    <location>
        <begin position="296"/>
        <end position="318"/>
    </location>
</feature>
<dbReference type="InterPro" id="IPR000515">
    <property type="entry name" value="MetI-like"/>
</dbReference>
<dbReference type="GO" id="GO:0055085">
    <property type="term" value="P:transmembrane transport"/>
    <property type="evidence" value="ECO:0007669"/>
    <property type="project" value="InterPro"/>
</dbReference>
<accession>A0A016QRL5</accession>
<keyword evidence="2 7" id="KW-0813">Transport</keyword>
<comment type="subcellular location">
    <subcellularLocation>
        <location evidence="1 7">Cell membrane</location>
        <topology evidence="1 7">Multi-pass membrane protein</topology>
    </subcellularLocation>
</comment>
<feature type="transmembrane region" description="Helical" evidence="7">
    <location>
        <begin position="139"/>
        <end position="162"/>
    </location>
</feature>
<gene>
    <name evidence="9" type="ORF">DEIPH_ctg019orf0025</name>
</gene>
<dbReference type="STRING" id="1476583.DEIPH_ctg019orf0025"/>
<evidence type="ECO:0000256" key="1">
    <source>
        <dbReference type="ARBA" id="ARBA00004651"/>
    </source>
</evidence>
<evidence type="ECO:0000313" key="9">
    <source>
        <dbReference type="EMBL" id="EYB68611.1"/>
    </source>
</evidence>
<dbReference type="CDD" id="cd06261">
    <property type="entry name" value="TM_PBP2"/>
    <property type="match status" value="1"/>
</dbReference>
<evidence type="ECO:0000256" key="6">
    <source>
        <dbReference type="ARBA" id="ARBA00023136"/>
    </source>
</evidence>
<dbReference type="AlphaFoldDB" id="A0A016QRL5"/>
<protein>
    <submittedName>
        <fullName evidence="9">Peptide ABC transporter permease</fullName>
    </submittedName>
</protein>
<proteinExistence type="inferred from homology"/>
<dbReference type="EMBL" id="JHAC01000019">
    <property type="protein sequence ID" value="EYB68611.1"/>
    <property type="molecule type" value="Genomic_DNA"/>
</dbReference>
<comment type="similarity">
    <text evidence="7">Belongs to the binding-protein-dependent transport system permease family.</text>
</comment>
<evidence type="ECO:0000256" key="3">
    <source>
        <dbReference type="ARBA" id="ARBA00022475"/>
    </source>
</evidence>
<dbReference type="GO" id="GO:0005886">
    <property type="term" value="C:plasma membrane"/>
    <property type="evidence" value="ECO:0007669"/>
    <property type="project" value="UniProtKB-SubCell"/>
</dbReference>
<evidence type="ECO:0000259" key="8">
    <source>
        <dbReference type="PROSITE" id="PS50928"/>
    </source>
</evidence>
<dbReference type="PATRIC" id="fig|1476583.3.peg.1300"/>
<feature type="transmembrane region" description="Helical" evidence="7">
    <location>
        <begin position="246"/>
        <end position="267"/>
    </location>
</feature>
<name>A0A016QRL5_9DEIO</name>
<dbReference type="Proteomes" id="UP000020492">
    <property type="component" value="Unassembled WGS sequence"/>
</dbReference>
<dbReference type="RefSeq" id="WP_034355663.1">
    <property type="nucleotide sequence ID" value="NZ_JHAC01000019.1"/>
</dbReference>
<evidence type="ECO:0000313" key="10">
    <source>
        <dbReference type="Proteomes" id="UP000020492"/>
    </source>
</evidence>
<dbReference type="PANTHER" id="PTHR43163:SF6">
    <property type="entry name" value="DIPEPTIDE TRANSPORT SYSTEM PERMEASE PROTEIN DPPB-RELATED"/>
    <property type="match status" value="1"/>
</dbReference>
<evidence type="ECO:0000256" key="2">
    <source>
        <dbReference type="ARBA" id="ARBA00022448"/>
    </source>
</evidence>
<dbReference type="PROSITE" id="PS50928">
    <property type="entry name" value="ABC_TM1"/>
    <property type="match status" value="1"/>
</dbReference>
<dbReference type="Gene3D" id="1.10.3720.10">
    <property type="entry name" value="MetI-like"/>
    <property type="match status" value="1"/>
</dbReference>
<evidence type="ECO:0000256" key="4">
    <source>
        <dbReference type="ARBA" id="ARBA00022692"/>
    </source>
</evidence>
<keyword evidence="6 7" id="KW-0472">Membrane</keyword>
<dbReference type="OrthoDB" id="9773221at2"/>
<keyword evidence="4 7" id="KW-0812">Transmembrane</keyword>
<keyword evidence="5 7" id="KW-1133">Transmembrane helix</keyword>